<organism evidence="2 3">
    <name type="scientific">Hexamita inflata</name>
    <dbReference type="NCBI Taxonomy" id="28002"/>
    <lineage>
        <taxon>Eukaryota</taxon>
        <taxon>Metamonada</taxon>
        <taxon>Diplomonadida</taxon>
        <taxon>Hexamitidae</taxon>
        <taxon>Hexamitinae</taxon>
        <taxon>Hexamita</taxon>
    </lineage>
</organism>
<gene>
    <name evidence="2" type="ORF">HINF_LOCUS5045</name>
</gene>
<accession>A0ABP1GSS2</accession>
<sequence>MVFKAWRCKKICQTVALIVLSPIWFPLGCIFFGIFIPIQLILNNCKIKHYQNSRLKQLLAPQNNQRAQQTQIDEDLTLIEDSKQELLLFDLKPVSYLDLQLQITRSRVQLVFEDTVLHSQHVPFNFQGSYFNTFCHKINDSRFMQAKVVEKQLIFQKYEFNQPIICFGHTFLTIFDFVFTISDYKLKYFAQLPKYAYNVKQEAKYQSGGQMFSMNNKLYCHNKSSKLFEIKPNGRIKCVNRKHYKISYYQYGNYVYATDELKIYQVKSNLKLQQIFVLGHGYVQRVYPGILVFYSSLHQRSHVILNMQNQQIVITKTKDCNLDDVESTSHVQKLFHDKPLQQPNSHNFSLLFQQNASKLLFNHKLNAKTIKFKFTQQCIQSKVESVIQMIRETAVLNNMVVNSFQNAFVFSDQ</sequence>
<feature type="transmembrane region" description="Helical" evidence="1">
    <location>
        <begin position="12"/>
        <end position="36"/>
    </location>
</feature>
<evidence type="ECO:0000313" key="2">
    <source>
        <dbReference type="EMBL" id="CAL5978898.1"/>
    </source>
</evidence>
<comment type="caution">
    <text evidence="2">The sequence shown here is derived from an EMBL/GenBank/DDBJ whole genome shotgun (WGS) entry which is preliminary data.</text>
</comment>
<keyword evidence="1" id="KW-0472">Membrane</keyword>
<dbReference type="EMBL" id="CAXDID020000009">
    <property type="protein sequence ID" value="CAL5978898.1"/>
    <property type="molecule type" value="Genomic_DNA"/>
</dbReference>
<proteinExistence type="predicted"/>
<keyword evidence="3" id="KW-1185">Reference proteome</keyword>
<keyword evidence="1" id="KW-1133">Transmembrane helix</keyword>
<reference evidence="2 3" key="1">
    <citation type="submission" date="2024-07" db="EMBL/GenBank/DDBJ databases">
        <authorList>
            <person name="Akdeniz Z."/>
        </authorList>
    </citation>
    <scope>NUCLEOTIDE SEQUENCE [LARGE SCALE GENOMIC DNA]</scope>
</reference>
<protein>
    <submittedName>
        <fullName evidence="2">Hypothetical_protein</fullName>
    </submittedName>
</protein>
<keyword evidence="1" id="KW-0812">Transmembrane</keyword>
<evidence type="ECO:0000313" key="3">
    <source>
        <dbReference type="Proteomes" id="UP001642409"/>
    </source>
</evidence>
<name>A0ABP1GSS2_9EUKA</name>
<evidence type="ECO:0000256" key="1">
    <source>
        <dbReference type="SAM" id="Phobius"/>
    </source>
</evidence>
<dbReference type="Proteomes" id="UP001642409">
    <property type="component" value="Unassembled WGS sequence"/>
</dbReference>